<dbReference type="EMBL" id="NGKA01000008">
    <property type="protein sequence ID" value="RSU12189.1"/>
    <property type="molecule type" value="Genomic_DNA"/>
</dbReference>
<dbReference type="Proteomes" id="UP000287605">
    <property type="component" value="Unassembled WGS sequence"/>
</dbReference>
<organism evidence="3 4">
    <name type="scientific">Vagococcus elongatus</name>
    <dbReference type="NCBI Taxonomy" id="180344"/>
    <lineage>
        <taxon>Bacteria</taxon>
        <taxon>Bacillati</taxon>
        <taxon>Bacillota</taxon>
        <taxon>Bacilli</taxon>
        <taxon>Lactobacillales</taxon>
        <taxon>Enterococcaceae</taxon>
        <taxon>Vagococcus</taxon>
    </lineage>
</organism>
<keyword evidence="1" id="KW-0175">Coiled coil</keyword>
<evidence type="ECO:0000256" key="2">
    <source>
        <dbReference type="SAM" id="MobiDB-lite"/>
    </source>
</evidence>
<feature type="region of interest" description="Disordered" evidence="2">
    <location>
        <begin position="196"/>
        <end position="231"/>
    </location>
</feature>
<proteinExistence type="predicted"/>
<evidence type="ECO:0000313" key="3">
    <source>
        <dbReference type="EMBL" id="RSU12189.1"/>
    </source>
</evidence>
<feature type="compositionally biased region" description="Basic and acidic residues" evidence="2">
    <location>
        <begin position="202"/>
        <end position="213"/>
    </location>
</feature>
<gene>
    <name evidence="3" type="ORF">CBF29_06205</name>
</gene>
<comment type="caution">
    <text evidence="3">The sequence shown here is derived from an EMBL/GenBank/DDBJ whole genome shotgun (WGS) entry which is preliminary data.</text>
</comment>
<dbReference type="RefSeq" id="WP_126808547.1">
    <property type="nucleotide sequence ID" value="NZ_NGKA01000008.1"/>
</dbReference>
<accession>A0A430AVW0</accession>
<evidence type="ECO:0000256" key="1">
    <source>
        <dbReference type="SAM" id="Coils"/>
    </source>
</evidence>
<sequence>MVQFKTLRNGEGEERRVREVCSSGNMSVIVYEPSKEDVNTLLRMQEDMIETDSSGEVKIKVGESQMIREIYPLLTDLEGFEDLTDEEIEDITDNPSIALIQATSVITQIILEVYKITILSVRQQMVEQDFEFETFRFNQHAAQKIMTTVSALDGIDGIEKRTKEAEKELDELSARRHEKEMAKIFEETQGFLEIEEASNAAKKSEGTTTEKKITSSVPMTAPLSPGDETPEDVIKRMNKTFDINVNND</sequence>
<feature type="coiled-coil region" evidence="1">
    <location>
        <begin position="155"/>
        <end position="182"/>
    </location>
</feature>
<dbReference type="AlphaFoldDB" id="A0A430AVW0"/>
<keyword evidence="4" id="KW-1185">Reference proteome</keyword>
<protein>
    <submittedName>
        <fullName evidence="3">Uncharacterized protein</fullName>
    </submittedName>
</protein>
<name>A0A430AVW0_9ENTE</name>
<reference evidence="3 4" key="1">
    <citation type="submission" date="2017-05" db="EMBL/GenBank/DDBJ databases">
        <title>Vagococcus spp. assemblies.</title>
        <authorList>
            <person name="Gulvik C.A."/>
        </authorList>
    </citation>
    <scope>NUCLEOTIDE SEQUENCE [LARGE SCALE GENOMIC DNA]</scope>
    <source>
        <strain evidence="3 4">CCUG 51432</strain>
    </source>
</reference>
<evidence type="ECO:0000313" key="4">
    <source>
        <dbReference type="Proteomes" id="UP000287605"/>
    </source>
</evidence>